<evidence type="ECO:0000256" key="1">
    <source>
        <dbReference type="SAM" id="SignalP"/>
    </source>
</evidence>
<protein>
    <submittedName>
        <fullName evidence="2">Uncharacterized protein</fullName>
    </submittedName>
</protein>
<dbReference type="AlphaFoldDB" id="A0A2W5T1E2"/>
<evidence type="ECO:0000313" key="2">
    <source>
        <dbReference type="EMBL" id="PZR07857.1"/>
    </source>
</evidence>
<feature type="signal peptide" evidence="1">
    <location>
        <begin position="1"/>
        <end position="16"/>
    </location>
</feature>
<keyword evidence="1" id="KW-0732">Signal</keyword>
<accession>A0A2W5T1E2</accession>
<feature type="chain" id="PRO_5016136339" evidence="1">
    <location>
        <begin position="17"/>
        <end position="534"/>
    </location>
</feature>
<proteinExistence type="predicted"/>
<organism evidence="2 3">
    <name type="scientific">Archangium gephyra</name>
    <dbReference type="NCBI Taxonomy" id="48"/>
    <lineage>
        <taxon>Bacteria</taxon>
        <taxon>Pseudomonadati</taxon>
        <taxon>Myxococcota</taxon>
        <taxon>Myxococcia</taxon>
        <taxon>Myxococcales</taxon>
        <taxon>Cystobacterineae</taxon>
        <taxon>Archangiaceae</taxon>
        <taxon>Archangium</taxon>
    </lineage>
</organism>
<evidence type="ECO:0000313" key="3">
    <source>
        <dbReference type="Proteomes" id="UP000249061"/>
    </source>
</evidence>
<sequence length="534" mass="57921">MKLIFFAALFPALALAQTRPSEDDMFGSDSPTVEDAGATISRDESSMFGDDVPDAGDIAATTPGDDRDVAQLSSGPVQSKFDTAEMVSDPLKIGGNLLMFGQGYFQEGRPFLEGSFSAPMILDMYIDGRPNDRLRAYAVGRLQFDPTRPVGTGNSTGPAGTGGSLVGLTPATSANPSVFLDQLWLRFDILRTVYLTIGRQKVRWGVSRIWYPTDFLNSQPRDAFNPFDVRLGVNMIKAHVPIESLGWNFYAYGLLDAVNVTASGVQLKQLGGAVRGEFVLGPAEIGLGGVWQDGRRPRYAVDVSTALGPFDVYAEAAFRDARDFVRYDYPTELTPENLVQNGIEGNITSRRDEGVIVQVSGGASFQFNYTDKNMAVISAEYFYNPAGYEKPIGYLVQTFAPQFTADQLDPIQRTPLYQGKHNVGLTIAAPGIPGADWITVSLSNVVIISDPSALTRLDVIFRVLNFLSVQAFGSVFYGQTGGQLRFNLPAKTISDVANLSEAFNPGSGDAIRSQLRPLLYPPIVQAGVLLRLSI</sequence>
<dbReference type="EMBL" id="QFQP01000028">
    <property type="protein sequence ID" value="PZR07857.1"/>
    <property type="molecule type" value="Genomic_DNA"/>
</dbReference>
<name>A0A2W5T1E2_9BACT</name>
<reference evidence="2 3" key="1">
    <citation type="submission" date="2017-08" db="EMBL/GenBank/DDBJ databases">
        <title>Infants hospitalized years apart are colonized by the same room-sourced microbial strains.</title>
        <authorList>
            <person name="Brooks B."/>
            <person name="Olm M.R."/>
            <person name="Firek B.A."/>
            <person name="Baker R."/>
            <person name="Thomas B.C."/>
            <person name="Morowitz M.J."/>
            <person name="Banfield J.F."/>
        </authorList>
    </citation>
    <scope>NUCLEOTIDE SEQUENCE [LARGE SCALE GENOMIC DNA]</scope>
    <source>
        <strain evidence="2">S2_003_000_R2_14</strain>
    </source>
</reference>
<gene>
    <name evidence="2" type="ORF">DI536_26190</name>
</gene>
<comment type="caution">
    <text evidence="2">The sequence shown here is derived from an EMBL/GenBank/DDBJ whole genome shotgun (WGS) entry which is preliminary data.</text>
</comment>
<dbReference type="Proteomes" id="UP000249061">
    <property type="component" value="Unassembled WGS sequence"/>
</dbReference>